<evidence type="ECO:0000313" key="3">
    <source>
        <dbReference type="Proteomes" id="UP000270626"/>
    </source>
</evidence>
<organism evidence="2 3">
    <name type="scientific">Azonexus fungiphilus</name>
    <dbReference type="NCBI Taxonomy" id="146940"/>
    <lineage>
        <taxon>Bacteria</taxon>
        <taxon>Pseudomonadati</taxon>
        <taxon>Pseudomonadota</taxon>
        <taxon>Betaproteobacteria</taxon>
        <taxon>Rhodocyclales</taxon>
        <taxon>Azonexaceae</taxon>
        <taxon>Azonexus</taxon>
    </lineage>
</organism>
<feature type="domain" description="NAD(P)-binding" evidence="1">
    <location>
        <begin position="13"/>
        <end position="322"/>
    </location>
</feature>
<keyword evidence="3" id="KW-1185">Reference proteome</keyword>
<evidence type="ECO:0000259" key="1">
    <source>
        <dbReference type="Pfam" id="PF16363"/>
    </source>
</evidence>
<dbReference type="NCBIfam" id="TIGR02622">
    <property type="entry name" value="CDP_4_6_dhtase"/>
    <property type="match status" value="1"/>
</dbReference>
<dbReference type="Proteomes" id="UP000270626">
    <property type="component" value="Unassembled WGS sequence"/>
</dbReference>
<comment type="caution">
    <text evidence="2">The sequence shown here is derived from an EMBL/GenBank/DDBJ whole genome shotgun (WGS) entry which is preliminary data.</text>
</comment>
<dbReference type="AlphaFoldDB" id="A0A495VPC3"/>
<dbReference type="EMBL" id="RBXP01000018">
    <property type="protein sequence ID" value="RKT50447.1"/>
    <property type="molecule type" value="Genomic_DNA"/>
</dbReference>
<dbReference type="InterPro" id="IPR036291">
    <property type="entry name" value="NAD(P)-bd_dom_sf"/>
</dbReference>
<dbReference type="RefSeq" id="WP_121459278.1">
    <property type="nucleotide sequence ID" value="NZ_RBXP01000018.1"/>
</dbReference>
<dbReference type="Gene3D" id="3.90.25.10">
    <property type="entry name" value="UDP-galactose 4-epimerase, domain 1"/>
    <property type="match status" value="1"/>
</dbReference>
<dbReference type="Gene3D" id="3.40.50.720">
    <property type="entry name" value="NAD(P)-binding Rossmann-like Domain"/>
    <property type="match status" value="1"/>
</dbReference>
<name>A0A495VPC3_9RHOO</name>
<sequence>MSPGFWRGRKVFLTGHTGFKGSWLAIWLGRLGAEVHGYALQPPTQPSLFEIAGLGQRLASTLGDIRDMASLAAAMRAAAPEVIFHLAAQPLVGEGYRDPVGTYATNVMGTVNLLEIAKTLPTLRSLVVITTDKCYANPETGQPFRENDPLGGVDPYSSSKACTELVCTAYRQSFLATAGIRLATARAGNVIGGGDWAANRLVPDLLRDFAAGRTAQLRNPRAVRPWQHVLEPLAGYLMLAEAGHGSADFAQAWNFGPEAADCVSTGSVADLLADAWGDAAAWQHVASDFPHEAGLLSLDADAAKKILKWRPIWSLKEAIRQTAAWHRAWLAGADMHAVCLAQIAEYEQQREQQQR</sequence>
<dbReference type="Pfam" id="PF16363">
    <property type="entry name" value="GDP_Man_Dehyd"/>
    <property type="match status" value="1"/>
</dbReference>
<gene>
    <name evidence="2" type="ORF">DFR40_3006</name>
</gene>
<accession>A0A495VPC3</accession>
<protein>
    <submittedName>
        <fullName evidence="2">CDP-glucose 4,6-dehydratase</fullName>
    </submittedName>
</protein>
<dbReference type="InterPro" id="IPR016040">
    <property type="entry name" value="NAD(P)-bd_dom"/>
</dbReference>
<proteinExistence type="predicted"/>
<dbReference type="InterPro" id="IPR013445">
    <property type="entry name" value="CDP_4_6_deHydtase"/>
</dbReference>
<dbReference type="PANTHER" id="PTHR43000">
    <property type="entry name" value="DTDP-D-GLUCOSE 4,6-DEHYDRATASE-RELATED"/>
    <property type="match status" value="1"/>
</dbReference>
<evidence type="ECO:0000313" key="2">
    <source>
        <dbReference type="EMBL" id="RKT50447.1"/>
    </source>
</evidence>
<dbReference type="OrthoDB" id="9779041at2"/>
<dbReference type="SUPFAM" id="SSF51735">
    <property type="entry name" value="NAD(P)-binding Rossmann-fold domains"/>
    <property type="match status" value="1"/>
</dbReference>
<reference evidence="2 3" key="1">
    <citation type="submission" date="2018-10" db="EMBL/GenBank/DDBJ databases">
        <title>Genomic Encyclopedia of Type Strains, Phase IV (KMG-IV): sequencing the most valuable type-strain genomes for metagenomic binning, comparative biology and taxonomic classification.</title>
        <authorList>
            <person name="Goeker M."/>
        </authorList>
    </citation>
    <scope>NUCLEOTIDE SEQUENCE [LARGE SCALE GENOMIC DNA]</scope>
    <source>
        <strain evidence="2 3">DSM 23841</strain>
    </source>
</reference>